<comment type="caution">
    <text evidence="2">The sequence shown here is derived from an EMBL/GenBank/DDBJ whole genome shotgun (WGS) entry which is preliminary data.</text>
</comment>
<reference evidence="2 3" key="1">
    <citation type="journal article" date="2021" name="Comput. Struct. Biotechnol. J.">
        <title>De novo genome assembly of the potent medicinal plant Rehmannia glutinosa using nanopore technology.</title>
        <authorList>
            <person name="Ma L."/>
            <person name="Dong C."/>
            <person name="Song C."/>
            <person name="Wang X."/>
            <person name="Zheng X."/>
            <person name="Niu Y."/>
            <person name="Chen S."/>
            <person name="Feng W."/>
        </authorList>
    </citation>
    <scope>NUCLEOTIDE SEQUENCE [LARGE SCALE GENOMIC DNA]</scope>
    <source>
        <strain evidence="2">DH-2019</strain>
    </source>
</reference>
<dbReference type="PANTHER" id="PTHR39267:SF1">
    <property type="entry name" value="SURVIVAL MOTOR NEURON PROTEIN"/>
    <property type="match status" value="1"/>
</dbReference>
<feature type="region of interest" description="Disordered" evidence="1">
    <location>
        <begin position="103"/>
        <end position="145"/>
    </location>
</feature>
<evidence type="ECO:0008006" key="4">
    <source>
        <dbReference type="Google" id="ProtNLM"/>
    </source>
</evidence>
<gene>
    <name evidence="2" type="ORF">DH2020_046750</name>
</gene>
<evidence type="ECO:0000256" key="1">
    <source>
        <dbReference type="SAM" id="MobiDB-lite"/>
    </source>
</evidence>
<dbReference type="InterPro" id="IPR040424">
    <property type="entry name" value="Smn1"/>
</dbReference>
<organism evidence="2 3">
    <name type="scientific">Rehmannia glutinosa</name>
    <name type="common">Chinese foxglove</name>
    <dbReference type="NCBI Taxonomy" id="99300"/>
    <lineage>
        <taxon>Eukaryota</taxon>
        <taxon>Viridiplantae</taxon>
        <taxon>Streptophyta</taxon>
        <taxon>Embryophyta</taxon>
        <taxon>Tracheophyta</taxon>
        <taxon>Spermatophyta</taxon>
        <taxon>Magnoliopsida</taxon>
        <taxon>eudicotyledons</taxon>
        <taxon>Gunneridae</taxon>
        <taxon>Pentapetalae</taxon>
        <taxon>asterids</taxon>
        <taxon>lamiids</taxon>
        <taxon>Lamiales</taxon>
        <taxon>Orobanchaceae</taxon>
        <taxon>Rehmannieae</taxon>
        <taxon>Rehmannia</taxon>
    </lineage>
</organism>
<feature type="compositionally biased region" description="Polar residues" evidence="1">
    <location>
        <begin position="110"/>
        <end position="125"/>
    </location>
</feature>
<evidence type="ECO:0000313" key="3">
    <source>
        <dbReference type="Proteomes" id="UP001318860"/>
    </source>
</evidence>
<dbReference type="EMBL" id="JABTTQ020003174">
    <property type="protein sequence ID" value="KAK6119508.1"/>
    <property type="molecule type" value="Genomic_DNA"/>
</dbReference>
<keyword evidence="3" id="KW-1185">Reference proteome</keyword>
<dbReference type="PANTHER" id="PTHR39267">
    <property type="entry name" value="SURVIVAL MOTOR NEURON-LIKE PROTEIN 1"/>
    <property type="match status" value="1"/>
</dbReference>
<protein>
    <recommendedName>
        <fullName evidence="4">Survival motor neuron protein</fullName>
    </recommendedName>
</protein>
<dbReference type="Proteomes" id="UP001318860">
    <property type="component" value="Unassembled WGS sequence"/>
</dbReference>
<evidence type="ECO:0000313" key="2">
    <source>
        <dbReference type="EMBL" id="KAK6119508.1"/>
    </source>
</evidence>
<proteinExistence type="predicted"/>
<name>A0ABR0UB91_REHGL</name>
<accession>A0ABR0UB91</accession>
<sequence>MGKSGDLWDDSVLMMHGMSGSTVAEKANMNTEENLPAAEADNRSNRTSVLRQAFTDWRKIPHCSTSQWKPYLEQKELNDDNLYVELETTAKIGENAELLQIKENPPLELDSSTKSLGSSDIQNGNLPPINGDPAAESGSPGKCLISSDAQSQNEAAWYSNAPEEYSQLLNKYYELEGQRQQVLQQLNQYNNWNYQNPISNTPTSDEYQASVPQPYDTVTCYCPYGCQNWVVPINSLPGSYSGGTCIGKSCNAISKESQSGNSMSSEDPDFVKTAMVAAERALASLMKEANGVKDKELVMETGNFAESTKSSTDLDVVLKAWYSAGFYTGKYLSEQSLEKNEKGQGL</sequence>